<feature type="domain" description="LysM" evidence="2">
    <location>
        <begin position="66"/>
        <end position="113"/>
    </location>
</feature>
<keyword evidence="1" id="KW-0472">Membrane</keyword>
<dbReference type="Proteomes" id="UP000033995">
    <property type="component" value="Unassembled WGS sequence"/>
</dbReference>
<feature type="domain" description="LysM" evidence="2">
    <location>
        <begin position="127"/>
        <end position="174"/>
    </location>
</feature>
<dbReference type="PROSITE" id="PS51782">
    <property type="entry name" value="LYSM"/>
    <property type="match status" value="2"/>
</dbReference>
<dbReference type="PANTHER" id="PTHR34700">
    <property type="entry name" value="POTASSIUM BINDING PROTEIN KBP"/>
    <property type="match status" value="1"/>
</dbReference>
<evidence type="ECO:0000313" key="3">
    <source>
        <dbReference type="EMBL" id="KKP47009.1"/>
    </source>
</evidence>
<dbReference type="InterPro" id="IPR052196">
    <property type="entry name" value="Bact_Kbp"/>
</dbReference>
<reference evidence="3 4" key="1">
    <citation type="journal article" date="2015" name="Nature">
        <title>rRNA introns, odd ribosomes, and small enigmatic genomes across a large radiation of phyla.</title>
        <authorList>
            <person name="Brown C.T."/>
            <person name="Hug L.A."/>
            <person name="Thomas B.C."/>
            <person name="Sharon I."/>
            <person name="Castelle C.J."/>
            <person name="Singh A."/>
            <person name="Wilkins M.J."/>
            <person name="Williams K.H."/>
            <person name="Banfield J.F."/>
        </authorList>
    </citation>
    <scope>NUCLEOTIDE SEQUENCE [LARGE SCALE GENOMIC DNA]</scope>
</reference>
<dbReference type="InterPro" id="IPR018392">
    <property type="entry name" value="LysM"/>
</dbReference>
<accession>A0A0F9ZS17</accession>
<feature type="transmembrane region" description="Helical" evidence="1">
    <location>
        <begin position="21"/>
        <end position="43"/>
    </location>
</feature>
<gene>
    <name evidence="3" type="ORF">UR38_C0006G0012</name>
</gene>
<dbReference type="SUPFAM" id="SSF54106">
    <property type="entry name" value="LysM domain"/>
    <property type="match status" value="2"/>
</dbReference>
<dbReference type="Gene3D" id="3.10.350.10">
    <property type="entry name" value="LysM domain"/>
    <property type="match status" value="2"/>
</dbReference>
<dbReference type="PANTHER" id="PTHR34700:SF4">
    <property type="entry name" value="PHAGE-LIKE ELEMENT PBSX PROTEIN XKDP"/>
    <property type="match status" value="1"/>
</dbReference>
<evidence type="ECO:0000313" key="4">
    <source>
        <dbReference type="Proteomes" id="UP000033995"/>
    </source>
</evidence>
<dbReference type="Pfam" id="PF01476">
    <property type="entry name" value="LysM"/>
    <property type="match status" value="2"/>
</dbReference>
<name>A0A0F9ZS17_9BACT</name>
<proteinExistence type="predicted"/>
<evidence type="ECO:0000256" key="1">
    <source>
        <dbReference type="SAM" id="Phobius"/>
    </source>
</evidence>
<protein>
    <recommendedName>
        <fullName evidence="2">LysM domain-containing protein</fullName>
    </recommendedName>
</protein>
<keyword evidence="1" id="KW-0812">Transmembrane</keyword>
<dbReference type="SMART" id="SM00257">
    <property type="entry name" value="LysM"/>
    <property type="match status" value="2"/>
</dbReference>
<dbReference type="EMBL" id="LBOZ01000006">
    <property type="protein sequence ID" value="KKP47009.1"/>
    <property type="molecule type" value="Genomic_DNA"/>
</dbReference>
<dbReference type="CDD" id="cd00118">
    <property type="entry name" value="LysM"/>
    <property type="match status" value="2"/>
</dbReference>
<evidence type="ECO:0000259" key="2">
    <source>
        <dbReference type="PROSITE" id="PS51782"/>
    </source>
</evidence>
<keyword evidence="1" id="KW-1133">Transmembrane helix</keyword>
<sequence>MIYIKNIDIKKILKTIKLNESTISMILGALVIVIVGSLVIKYIKNAKGTIPQELLGQPNSIELTQKTHTVAKGENLWDLSVKYYGDGFKWVDIATENKLADASIIEEGQKLVIPELETKETEAITSTTYEVVEGDTLWNIAVRAYGDGYSWVKIASENKLVNPNIIHVGNMLVLPRG</sequence>
<dbReference type="AlphaFoldDB" id="A0A0F9ZS17"/>
<comment type="caution">
    <text evidence="3">The sequence shown here is derived from an EMBL/GenBank/DDBJ whole genome shotgun (WGS) entry which is preliminary data.</text>
</comment>
<organism evidence="3 4">
    <name type="scientific">Candidatus Woesebacteria bacterium GW2011_GWA2_33_28</name>
    <dbReference type="NCBI Taxonomy" id="1618561"/>
    <lineage>
        <taxon>Bacteria</taxon>
        <taxon>Candidatus Woeseibacteriota</taxon>
    </lineage>
</organism>
<dbReference type="InterPro" id="IPR036779">
    <property type="entry name" value="LysM_dom_sf"/>
</dbReference>